<organism evidence="2">
    <name type="scientific">Fagus sylvatica</name>
    <name type="common">Beechnut</name>
    <dbReference type="NCBI Taxonomy" id="28930"/>
    <lineage>
        <taxon>Eukaryota</taxon>
        <taxon>Viridiplantae</taxon>
        <taxon>Streptophyta</taxon>
        <taxon>Embryophyta</taxon>
        <taxon>Tracheophyta</taxon>
        <taxon>Spermatophyta</taxon>
        <taxon>Magnoliopsida</taxon>
        <taxon>eudicotyledons</taxon>
        <taxon>Gunneridae</taxon>
        <taxon>Pentapetalae</taxon>
        <taxon>rosids</taxon>
        <taxon>fabids</taxon>
        <taxon>Fagales</taxon>
        <taxon>Fagaceae</taxon>
        <taxon>Fagus</taxon>
    </lineage>
</organism>
<feature type="compositionally biased region" description="Basic and acidic residues" evidence="1">
    <location>
        <begin position="90"/>
        <end position="106"/>
    </location>
</feature>
<gene>
    <name evidence="2" type="ORF">FSB_LOCUS53154</name>
</gene>
<name>A0A2N9IKA3_FAGSY</name>
<dbReference type="EMBL" id="OIVN01006110">
    <property type="protein sequence ID" value="SPD25272.1"/>
    <property type="molecule type" value="Genomic_DNA"/>
</dbReference>
<evidence type="ECO:0000256" key="1">
    <source>
        <dbReference type="SAM" id="MobiDB-lite"/>
    </source>
</evidence>
<sequence length="171" mass="18462">MTWMIGVGVKLLKGERDSARDDLFDVVEVGSGKLILHRESIYCTASSHPQPPPTTPSHPELPQPPRAGLSSHNPPTSSRSGDLTVADLEIASRDPPRAQKACKRTDARGVIPLTAANDHRKELTTPGKGGSLAPSPIWYQAAGDLSHRRRSGQAHIWRSLSPSSRSLRRGA</sequence>
<protein>
    <submittedName>
        <fullName evidence="2">Uncharacterized protein</fullName>
    </submittedName>
</protein>
<proteinExistence type="predicted"/>
<evidence type="ECO:0000313" key="2">
    <source>
        <dbReference type="EMBL" id="SPD25272.1"/>
    </source>
</evidence>
<accession>A0A2N9IKA3</accession>
<dbReference type="AlphaFoldDB" id="A0A2N9IKA3"/>
<feature type="region of interest" description="Disordered" evidence="1">
    <location>
        <begin position="44"/>
        <end position="106"/>
    </location>
</feature>
<feature type="compositionally biased region" description="Pro residues" evidence="1">
    <location>
        <begin position="49"/>
        <end position="65"/>
    </location>
</feature>
<feature type="region of interest" description="Disordered" evidence="1">
    <location>
        <begin position="116"/>
        <end position="135"/>
    </location>
</feature>
<reference evidence="2" key="1">
    <citation type="submission" date="2018-02" db="EMBL/GenBank/DDBJ databases">
        <authorList>
            <person name="Cohen D.B."/>
            <person name="Kent A.D."/>
        </authorList>
    </citation>
    <scope>NUCLEOTIDE SEQUENCE</scope>
</reference>
<feature type="compositionally biased region" description="Polar residues" evidence="1">
    <location>
        <begin position="70"/>
        <end position="81"/>
    </location>
</feature>
<feature type="region of interest" description="Disordered" evidence="1">
    <location>
        <begin position="145"/>
        <end position="171"/>
    </location>
</feature>